<accession>A0ABV2GZH2</accession>
<protein>
    <submittedName>
        <fullName evidence="2">Uncharacterized protein</fullName>
    </submittedName>
</protein>
<evidence type="ECO:0000256" key="1">
    <source>
        <dbReference type="SAM" id="MobiDB-lite"/>
    </source>
</evidence>
<name>A0ABV2GZH2_9HYPH</name>
<evidence type="ECO:0000313" key="2">
    <source>
        <dbReference type="EMBL" id="MET3583688.1"/>
    </source>
</evidence>
<feature type="region of interest" description="Disordered" evidence="1">
    <location>
        <begin position="93"/>
        <end position="114"/>
    </location>
</feature>
<reference evidence="2 3" key="1">
    <citation type="submission" date="2024-06" db="EMBL/GenBank/DDBJ databases">
        <title>Genomic Encyclopedia of Type Strains, Phase IV (KMG-IV): sequencing the most valuable type-strain genomes for metagenomic binning, comparative biology and taxonomic classification.</title>
        <authorList>
            <person name="Goeker M."/>
        </authorList>
    </citation>
    <scope>NUCLEOTIDE SEQUENCE [LARGE SCALE GENOMIC DNA]</scope>
    <source>
        <strain evidence="2 3">DSM 100022</strain>
    </source>
</reference>
<feature type="compositionally biased region" description="Polar residues" evidence="1">
    <location>
        <begin position="93"/>
        <end position="105"/>
    </location>
</feature>
<gene>
    <name evidence="2" type="ORF">ABID19_006753</name>
</gene>
<proteinExistence type="predicted"/>
<dbReference type="Proteomes" id="UP001549204">
    <property type="component" value="Unassembled WGS sequence"/>
</dbReference>
<organism evidence="2 3">
    <name type="scientific">Mesorhizobium robiniae</name>
    <dbReference type="NCBI Taxonomy" id="559315"/>
    <lineage>
        <taxon>Bacteria</taxon>
        <taxon>Pseudomonadati</taxon>
        <taxon>Pseudomonadota</taxon>
        <taxon>Alphaproteobacteria</taxon>
        <taxon>Hyphomicrobiales</taxon>
        <taxon>Phyllobacteriaceae</taxon>
        <taxon>Mesorhizobium</taxon>
    </lineage>
</organism>
<dbReference type="EMBL" id="JBEPMC010000021">
    <property type="protein sequence ID" value="MET3583688.1"/>
    <property type="molecule type" value="Genomic_DNA"/>
</dbReference>
<evidence type="ECO:0000313" key="3">
    <source>
        <dbReference type="Proteomes" id="UP001549204"/>
    </source>
</evidence>
<keyword evidence="3" id="KW-1185">Reference proteome</keyword>
<comment type="caution">
    <text evidence="2">The sequence shown here is derived from an EMBL/GenBank/DDBJ whole genome shotgun (WGS) entry which is preliminary data.</text>
</comment>
<sequence length="114" mass="12585">MSPVATRSLKPRLLPAHANLEVALQIRVQYNGPDISGNIIIGIVGTQGSVYRSALITDRVMRICRINSCNDGLTKVYRVTERYWHKMLCSRSCDASTGTPSTKSKVSAVLRPRP</sequence>